<proteinExistence type="inferred from homology"/>
<reference evidence="10 11" key="1">
    <citation type="submission" date="2019-02" db="EMBL/GenBank/DDBJ databases">
        <title>Genomic Encyclopedia of Type Strains, Phase IV (KMG-IV): sequencing the most valuable type-strain genomes for metagenomic binning, comparative biology and taxonomic classification.</title>
        <authorList>
            <person name="Goeker M."/>
        </authorList>
    </citation>
    <scope>NUCLEOTIDE SEQUENCE [LARGE SCALE GENOMIC DNA]</scope>
    <source>
        <strain evidence="10 11">DSM 10617</strain>
    </source>
</reference>
<comment type="subcellular location">
    <subcellularLocation>
        <location evidence="1">Cell inner membrane</location>
        <topology evidence="1">Multi-pass membrane protein</topology>
    </subcellularLocation>
</comment>
<dbReference type="RefSeq" id="WP_130483218.1">
    <property type="nucleotide sequence ID" value="NZ_SGWV01000011.1"/>
</dbReference>
<dbReference type="Gene3D" id="1.20.81.30">
    <property type="entry name" value="Type II secretion system (T2SS), domain F"/>
    <property type="match status" value="2"/>
</dbReference>
<dbReference type="InterPro" id="IPR042094">
    <property type="entry name" value="T2SS_GspF_sf"/>
</dbReference>
<accession>A0A4Q7LCV8</accession>
<feature type="domain" description="Type II secretion system protein GspF" evidence="9">
    <location>
        <begin position="93"/>
        <end position="216"/>
    </location>
</feature>
<feature type="transmembrane region" description="Helical" evidence="8">
    <location>
        <begin position="399"/>
        <end position="420"/>
    </location>
</feature>
<evidence type="ECO:0000256" key="7">
    <source>
        <dbReference type="ARBA" id="ARBA00023136"/>
    </source>
</evidence>
<dbReference type="PANTHER" id="PTHR30012:SF4">
    <property type="entry name" value="MSHA BIOGENESIS PROTEIN MSHG"/>
    <property type="match status" value="1"/>
</dbReference>
<evidence type="ECO:0000259" key="9">
    <source>
        <dbReference type="Pfam" id="PF00482"/>
    </source>
</evidence>
<keyword evidence="4" id="KW-0997">Cell inner membrane</keyword>
<dbReference type="GO" id="GO:0005886">
    <property type="term" value="C:plasma membrane"/>
    <property type="evidence" value="ECO:0007669"/>
    <property type="project" value="UniProtKB-SubCell"/>
</dbReference>
<dbReference type="InterPro" id="IPR018076">
    <property type="entry name" value="T2SS_GspF_dom"/>
</dbReference>
<dbReference type="EMBL" id="SGWV01000011">
    <property type="protein sequence ID" value="RZS52226.1"/>
    <property type="molecule type" value="Genomic_DNA"/>
</dbReference>
<comment type="caution">
    <text evidence="10">The sequence shown here is derived from an EMBL/GenBank/DDBJ whole genome shotgun (WGS) entry which is preliminary data.</text>
</comment>
<sequence>MSNATPRYAWTGHASSGATAGVIEAASPTAAADLLRGRGITPLTIRPQGNGLVAGTPLGWLTRLRAGPQRPAESDKRSGLFAPKVRPVDLMLFARQLHTLLRSGVPILRALAGLQESAVNPAVKDVLLEVRKSLESGIALSMALARHDRVFDPIFVALVRVGEMTGRLDEVFLRLFHHLEFENTLRQQVKSAMRYPTFVVAAMVVALGVINLMVIPAFASVFAAAGASLPLPTRILMATSQFTIDWGWAMGLASVAGWFGLRAWRRTPQGRLRIDAALLHMPVAGKIVRKAMLARFARSFALALRSGVPIEQALSVVAQTVDNQHIARRLDGMRGAVERGDSILRAAAAAAVFTPVVLQMVAVGEETGAVDELMDEVAGFYASEVEYELKTLSQQIEPILIVMLGVLVLMLALGVFLPVWDLGSTAMKH</sequence>
<dbReference type="PRINTS" id="PR00812">
    <property type="entry name" value="BCTERIALGSPF"/>
</dbReference>
<keyword evidence="3" id="KW-1003">Cell membrane</keyword>
<evidence type="ECO:0000256" key="3">
    <source>
        <dbReference type="ARBA" id="ARBA00022475"/>
    </source>
</evidence>
<dbReference type="AlphaFoldDB" id="A0A4Q7LCV8"/>
<keyword evidence="7 8" id="KW-0472">Membrane</keyword>
<feature type="transmembrane region" description="Helical" evidence="8">
    <location>
        <begin position="198"/>
        <end position="226"/>
    </location>
</feature>
<keyword evidence="5 8" id="KW-0812">Transmembrane</keyword>
<name>A0A4Q7LCV8_9BURK</name>
<dbReference type="FunFam" id="1.20.81.30:FF:000001">
    <property type="entry name" value="Type II secretion system protein F"/>
    <property type="match status" value="2"/>
</dbReference>
<comment type="similarity">
    <text evidence="2">Belongs to the GSP F family.</text>
</comment>
<evidence type="ECO:0000256" key="2">
    <source>
        <dbReference type="ARBA" id="ARBA00005745"/>
    </source>
</evidence>
<evidence type="ECO:0000313" key="11">
    <source>
        <dbReference type="Proteomes" id="UP000293433"/>
    </source>
</evidence>
<gene>
    <name evidence="10" type="ORF">EV685_3417</name>
</gene>
<organism evidence="10 11">
    <name type="scientific">Sphaerotilus mobilis</name>
    <dbReference type="NCBI Taxonomy" id="47994"/>
    <lineage>
        <taxon>Bacteria</taxon>
        <taxon>Pseudomonadati</taxon>
        <taxon>Pseudomonadota</taxon>
        <taxon>Betaproteobacteria</taxon>
        <taxon>Burkholderiales</taxon>
        <taxon>Sphaerotilaceae</taxon>
        <taxon>Sphaerotilus</taxon>
    </lineage>
</organism>
<evidence type="ECO:0000313" key="10">
    <source>
        <dbReference type="EMBL" id="RZS52226.1"/>
    </source>
</evidence>
<evidence type="ECO:0000256" key="6">
    <source>
        <dbReference type="ARBA" id="ARBA00022989"/>
    </source>
</evidence>
<feature type="transmembrane region" description="Helical" evidence="8">
    <location>
        <begin position="246"/>
        <end position="264"/>
    </location>
</feature>
<keyword evidence="11" id="KW-1185">Reference proteome</keyword>
<evidence type="ECO:0000256" key="4">
    <source>
        <dbReference type="ARBA" id="ARBA00022519"/>
    </source>
</evidence>
<evidence type="ECO:0000256" key="1">
    <source>
        <dbReference type="ARBA" id="ARBA00004429"/>
    </source>
</evidence>
<protein>
    <submittedName>
        <fullName evidence="10">MSHA biogenesis protein MshG</fullName>
    </submittedName>
</protein>
<keyword evidence="6 8" id="KW-1133">Transmembrane helix</keyword>
<dbReference type="Pfam" id="PF00482">
    <property type="entry name" value="T2SSF"/>
    <property type="match status" value="2"/>
</dbReference>
<dbReference type="OrthoDB" id="9805682at2"/>
<dbReference type="GO" id="GO:0015628">
    <property type="term" value="P:protein secretion by the type II secretion system"/>
    <property type="evidence" value="ECO:0007669"/>
    <property type="project" value="TreeGrafter"/>
</dbReference>
<feature type="domain" description="Type II secretion system protein GspF" evidence="9">
    <location>
        <begin position="296"/>
        <end position="418"/>
    </location>
</feature>
<evidence type="ECO:0000256" key="8">
    <source>
        <dbReference type="SAM" id="Phobius"/>
    </source>
</evidence>
<feature type="transmembrane region" description="Helical" evidence="8">
    <location>
        <begin position="343"/>
        <end position="364"/>
    </location>
</feature>
<dbReference type="Proteomes" id="UP000293433">
    <property type="component" value="Unassembled WGS sequence"/>
</dbReference>
<dbReference type="PANTHER" id="PTHR30012">
    <property type="entry name" value="GENERAL SECRETION PATHWAY PROTEIN"/>
    <property type="match status" value="1"/>
</dbReference>
<dbReference type="InterPro" id="IPR003004">
    <property type="entry name" value="GspF/PilC"/>
</dbReference>
<evidence type="ECO:0000256" key="5">
    <source>
        <dbReference type="ARBA" id="ARBA00022692"/>
    </source>
</evidence>